<dbReference type="SUPFAM" id="SSF51556">
    <property type="entry name" value="Metallo-dependent hydrolases"/>
    <property type="match status" value="1"/>
</dbReference>
<dbReference type="AlphaFoldDB" id="A0A316G0Z0"/>
<evidence type="ECO:0000313" key="3">
    <source>
        <dbReference type="Proteomes" id="UP000245790"/>
    </source>
</evidence>
<dbReference type="OrthoDB" id="9782972at2"/>
<dbReference type="InterPro" id="IPR051781">
    <property type="entry name" value="Metallo-dep_Hydrolase"/>
</dbReference>
<dbReference type="Gene3D" id="2.30.40.10">
    <property type="entry name" value="Urease, subunit C, domain 1"/>
    <property type="match status" value="1"/>
</dbReference>
<name>A0A316G0Z0_9GAMM</name>
<keyword evidence="2" id="KW-0378">Hydrolase</keyword>
<dbReference type="InterPro" id="IPR032466">
    <property type="entry name" value="Metal_Hydrolase"/>
</dbReference>
<dbReference type="Gene3D" id="1.20.58.520">
    <property type="entry name" value="Amidohydrolase"/>
    <property type="match status" value="1"/>
</dbReference>
<gene>
    <name evidence="2" type="ORF">C8D97_10224</name>
</gene>
<evidence type="ECO:0000313" key="2">
    <source>
        <dbReference type="EMBL" id="PWK53636.1"/>
    </source>
</evidence>
<organism evidence="2 3">
    <name type="scientific">Pleionea mediterranea</name>
    <dbReference type="NCBI Taxonomy" id="523701"/>
    <lineage>
        <taxon>Bacteria</taxon>
        <taxon>Pseudomonadati</taxon>
        <taxon>Pseudomonadota</taxon>
        <taxon>Gammaproteobacteria</taxon>
        <taxon>Oceanospirillales</taxon>
        <taxon>Pleioneaceae</taxon>
        <taxon>Pleionea</taxon>
    </lineage>
</organism>
<dbReference type="RefSeq" id="WP_109761710.1">
    <property type="nucleotide sequence ID" value="NZ_QGGU01000002.1"/>
</dbReference>
<dbReference type="GO" id="GO:0016810">
    <property type="term" value="F:hydrolase activity, acting on carbon-nitrogen (but not peptide) bonds"/>
    <property type="evidence" value="ECO:0007669"/>
    <property type="project" value="InterPro"/>
</dbReference>
<dbReference type="InterPro" id="IPR011059">
    <property type="entry name" value="Metal-dep_hydrolase_composite"/>
</dbReference>
<dbReference type="Proteomes" id="UP000245790">
    <property type="component" value="Unassembled WGS sequence"/>
</dbReference>
<reference evidence="2 3" key="1">
    <citation type="submission" date="2018-05" db="EMBL/GenBank/DDBJ databases">
        <title>Genomic Encyclopedia of Type Strains, Phase IV (KMG-IV): sequencing the most valuable type-strain genomes for metagenomic binning, comparative biology and taxonomic classification.</title>
        <authorList>
            <person name="Goeker M."/>
        </authorList>
    </citation>
    <scope>NUCLEOTIDE SEQUENCE [LARGE SCALE GENOMIC DNA]</scope>
    <source>
        <strain evidence="2 3">DSM 25350</strain>
    </source>
</reference>
<dbReference type="Gene3D" id="3.40.50.10910">
    <property type="entry name" value="Amidohydrolase"/>
    <property type="match status" value="1"/>
</dbReference>
<sequence length="635" mass="69834">MKGLIAMAAFILIIVGLLLALPTPPDVSSTDALNKQVISKQNRLSNNKSDDSQLSLNEKKINHQLIIKGASWFDGDTWHHDSPLIVIDGRVNFSSDFSEELSDLPVIDFSGKYIIPGLIDAHTHTWGSALQQAVRFGVTTELDMFTQPTFVTQAKQQQSDVADRQQADIFSSGILATSEGGHGTEYGINIPTIDSPEQALEFVKQRLAEGSDYIKIVYIQANKKTPFTSISRDTLNALVKAAHQMNVMAVVHTSDYESAYHAVSAGADGLVHVFHDQLISNDLLLLMKQKNTFVIPTLSVISSMFGKAGTNFILSNSPLQDRLTPAIINQLEQSFDAHTPSKNALNIAQKNVQLMHQAGIDILVGTDAPNPGTAHGVSIHNEMQLLQQAGMPVLSILKAATSLPGKYFPVAKRGQLIDGARADFLVLSKNPMQSINNTQFIEHVYKNGYPINVNHTEASNIKLPAKLADFKHDLSNQLTSNPFFSTSDDRFQGNSAANIKWQNIGCDTMGSALITGSIGQSFPYPWAGAMLTFSENMEIPVDLNADYKQLEFNVSGTPGQYRLLVFTQGLQRPAEINYTISPTDNTCQQISVVFEQHSSINWELVTGLAWVANKEHKAFEFMLDDIHFKAKTKKH</sequence>
<keyword evidence="3" id="KW-1185">Reference proteome</keyword>
<dbReference type="PANTHER" id="PTHR43135">
    <property type="entry name" value="ALPHA-D-RIBOSE 1-METHYLPHOSPHONATE 5-TRIPHOSPHATE DIPHOSPHATASE"/>
    <property type="match status" value="1"/>
</dbReference>
<feature type="domain" description="Amidohydrolase-related" evidence="1">
    <location>
        <begin position="113"/>
        <end position="448"/>
    </location>
</feature>
<dbReference type="InterPro" id="IPR006680">
    <property type="entry name" value="Amidohydro-rel"/>
</dbReference>
<dbReference type="Gene3D" id="3.30.110.90">
    <property type="entry name" value="Amidohydrolase"/>
    <property type="match status" value="1"/>
</dbReference>
<dbReference type="Pfam" id="PF01979">
    <property type="entry name" value="Amidohydro_1"/>
    <property type="match status" value="1"/>
</dbReference>
<comment type="caution">
    <text evidence="2">The sequence shown here is derived from an EMBL/GenBank/DDBJ whole genome shotgun (WGS) entry which is preliminary data.</text>
</comment>
<dbReference type="PANTHER" id="PTHR43135:SF3">
    <property type="entry name" value="ALPHA-D-RIBOSE 1-METHYLPHOSPHONATE 5-TRIPHOSPHATE DIPHOSPHATASE"/>
    <property type="match status" value="1"/>
</dbReference>
<dbReference type="SUPFAM" id="SSF51338">
    <property type="entry name" value="Composite domain of metallo-dependent hydrolases"/>
    <property type="match status" value="1"/>
</dbReference>
<accession>A0A316G0Z0</accession>
<proteinExistence type="predicted"/>
<evidence type="ECO:0000259" key="1">
    <source>
        <dbReference type="Pfam" id="PF01979"/>
    </source>
</evidence>
<dbReference type="EMBL" id="QGGU01000002">
    <property type="protein sequence ID" value="PWK53636.1"/>
    <property type="molecule type" value="Genomic_DNA"/>
</dbReference>
<protein>
    <submittedName>
        <fullName evidence="2">Imidazolonepropionase-like amidohydrolase</fullName>
    </submittedName>
</protein>